<protein>
    <submittedName>
        <fullName evidence="2">Uncharacterized protein</fullName>
    </submittedName>
</protein>
<gene>
    <name evidence="2" type="ORF">Bathy06g02270</name>
</gene>
<dbReference type="OrthoDB" id="498550at2759"/>
<dbReference type="GeneID" id="19015207"/>
<feature type="transmembrane region" description="Helical" evidence="1">
    <location>
        <begin position="188"/>
        <end position="211"/>
    </location>
</feature>
<dbReference type="RefSeq" id="XP_007512829.1">
    <property type="nucleotide sequence ID" value="XM_007512767.1"/>
</dbReference>
<evidence type="ECO:0000313" key="3">
    <source>
        <dbReference type="Proteomes" id="UP000198341"/>
    </source>
</evidence>
<organism evidence="2 3">
    <name type="scientific">Bathycoccus prasinos</name>
    <dbReference type="NCBI Taxonomy" id="41875"/>
    <lineage>
        <taxon>Eukaryota</taxon>
        <taxon>Viridiplantae</taxon>
        <taxon>Chlorophyta</taxon>
        <taxon>Mamiellophyceae</taxon>
        <taxon>Mamiellales</taxon>
        <taxon>Bathycoccaceae</taxon>
        <taxon>Bathycoccus</taxon>
    </lineage>
</organism>
<accession>K8EHG7</accession>
<proteinExistence type="predicted"/>
<dbReference type="KEGG" id="bpg:Bathy06g02270"/>
<name>K8EHG7_9CHLO</name>
<evidence type="ECO:0000313" key="2">
    <source>
        <dbReference type="EMBL" id="CCO17429.1"/>
    </source>
</evidence>
<sequence>MRTSAILATAKTATTTTTYIASSRCRSRSICVGFAATSSSGKTRRQRRKSTRFTKGVWETKALLSEEENQTQIASCKKYVSDLTQMNMKLPLIRRYVAGAKNDLKLLQSFQDMLAEKRLQEENEDEEKRREKVLLMLNDLRLDKAEEEQFWLERGEDRVTSSLTDNAVGLTEDDKVEVSRMLATGTMFAVQGAVWNAILLLLTVAGILLFVGRGDVNVATPGATGAIGY</sequence>
<keyword evidence="1" id="KW-0812">Transmembrane</keyword>
<keyword evidence="1" id="KW-1133">Transmembrane helix</keyword>
<evidence type="ECO:0000256" key="1">
    <source>
        <dbReference type="SAM" id="Phobius"/>
    </source>
</evidence>
<keyword evidence="1" id="KW-0472">Membrane</keyword>
<dbReference type="EMBL" id="FO082273">
    <property type="protein sequence ID" value="CCO17429.1"/>
    <property type="molecule type" value="Genomic_DNA"/>
</dbReference>
<dbReference type="Proteomes" id="UP000198341">
    <property type="component" value="Chromosome 6"/>
</dbReference>
<keyword evidence="3" id="KW-1185">Reference proteome</keyword>
<dbReference type="AlphaFoldDB" id="K8EHG7"/>
<reference evidence="2 3" key="1">
    <citation type="submission" date="2011-10" db="EMBL/GenBank/DDBJ databases">
        <authorList>
            <person name="Genoscope - CEA"/>
        </authorList>
    </citation>
    <scope>NUCLEOTIDE SEQUENCE [LARGE SCALE GENOMIC DNA]</scope>
    <source>
        <strain evidence="2 3">RCC 1105</strain>
    </source>
</reference>